<accession>A0A453SL37</accession>
<sequence>VIHTEASLSLFILAAISHPHPVSPISSSTVPPVDPSMGDPYTNFLRGYSLRYSNAA</sequence>
<evidence type="ECO:0000313" key="1">
    <source>
        <dbReference type="EnsemblPlants" id="AET7Gv20982400.6"/>
    </source>
</evidence>
<name>A0A453SL37_AEGTS</name>
<organism evidence="1 2">
    <name type="scientific">Aegilops tauschii subsp. strangulata</name>
    <name type="common">Goatgrass</name>
    <dbReference type="NCBI Taxonomy" id="200361"/>
    <lineage>
        <taxon>Eukaryota</taxon>
        <taxon>Viridiplantae</taxon>
        <taxon>Streptophyta</taxon>
        <taxon>Embryophyta</taxon>
        <taxon>Tracheophyta</taxon>
        <taxon>Spermatophyta</taxon>
        <taxon>Magnoliopsida</taxon>
        <taxon>Liliopsida</taxon>
        <taxon>Poales</taxon>
        <taxon>Poaceae</taxon>
        <taxon>BOP clade</taxon>
        <taxon>Pooideae</taxon>
        <taxon>Triticodae</taxon>
        <taxon>Triticeae</taxon>
        <taxon>Triticinae</taxon>
        <taxon>Aegilops</taxon>
    </lineage>
</organism>
<dbReference type="EnsemblPlants" id="AET7Gv20982400.6">
    <property type="protein sequence ID" value="AET7Gv20982400.6"/>
    <property type="gene ID" value="AET7Gv20982400"/>
</dbReference>
<dbReference type="AlphaFoldDB" id="A0A453SL37"/>
<keyword evidence="2" id="KW-1185">Reference proteome</keyword>
<dbReference type="Proteomes" id="UP000015105">
    <property type="component" value="Chromosome 7D"/>
</dbReference>
<proteinExistence type="predicted"/>
<protein>
    <submittedName>
        <fullName evidence="1">Uncharacterized protein</fullName>
    </submittedName>
</protein>
<dbReference type="Gramene" id="AET7Gv20982400.6">
    <property type="protein sequence ID" value="AET7Gv20982400.6"/>
    <property type="gene ID" value="AET7Gv20982400"/>
</dbReference>
<reference evidence="2" key="2">
    <citation type="journal article" date="2017" name="Nat. Plants">
        <title>The Aegilops tauschii genome reveals multiple impacts of transposons.</title>
        <authorList>
            <person name="Zhao G."/>
            <person name="Zou C."/>
            <person name="Li K."/>
            <person name="Wang K."/>
            <person name="Li T."/>
            <person name="Gao L."/>
            <person name="Zhang X."/>
            <person name="Wang H."/>
            <person name="Yang Z."/>
            <person name="Liu X."/>
            <person name="Jiang W."/>
            <person name="Mao L."/>
            <person name="Kong X."/>
            <person name="Jiao Y."/>
            <person name="Jia J."/>
        </authorList>
    </citation>
    <scope>NUCLEOTIDE SEQUENCE [LARGE SCALE GENOMIC DNA]</scope>
    <source>
        <strain evidence="2">cv. AL8/78</strain>
    </source>
</reference>
<reference evidence="1" key="4">
    <citation type="submission" date="2019-03" db="UniProtKB">
        <authorList>
            <consortium name="EnsemblPlants"/>
        </authorList>
    </citation>
    <scope>IDENTIFICATION</scope>
</reference>
<evidence type="ECO:0000313" key="2">
    <source>
        <dbReference type="Proteomes" id="UP000015105"/>
    </source>
</evidence>
<reference evidence="2" key="1">
    <citation type="journal article" date="2014" name="Science">
        <title>Ancient hybridizations among the ancestral genomes of bread wheat.</title>
        <authorList>
            <consortium name="International Wheat Genome Sequencing Consortium,"/>
            <person name="Marcussen T."/>
            <person name="Sandve S.R."/>
            <person name="Heier L."/>
            <person name="Spannagl M."/>
            <person name="Pfeifer M."/>
            <person name="Jakobsen K.S."/>
            <person name="Wulff B.B."/>
            <person name="Steuernagel B."/>
            <person name="Mayer K.F."/>
            <person name="Olsen O.A."/>
        </authorList>
    </citation>
    <scope>NUCLEOTIDE SEQUENCE [LARGE SCALE GENOMIC DNA]</scope>
    <source>
        <strain evidence="2">cv. AL8/78</strain>
    </source>
</reference>
<reference evidence="1" key="5">
    <citation type="journal article" date="2021" name="G3 (Bethesda)">
        <title>Aegilops tauschii genome assembly Aet v5.0 features greater sequence contiguity and improved annotation.</title>
        <authorList>
            <person name="Wang L."/>
            <person name="Zhu T."/>
            <person name="Rodriguez J.C."/>
            <person name="Deal K.R."/>
            <person name="Dubcovsky J."/>
            <person name="McGuire P.E."/>
            <person name="Lux T."/>
            <person name="Spannagl M."/>
            <person name="Mayer K.F.X."/>
            <person name="Baldrich P."/>
            <person name="Meyers B.C."/>
            <person name="Huo N."/>
            <person name="Gu Y.Q."/>
            <person name="Zhou H."/>
            <person name="Devos K.M."/>
            <person name="Bennetzen J.L."/>
            <person name="Unver T."/>
            <person name="Budak H."/>
            <person name="Gulick P.J."/>
            <person name="Galiba G."/>
            <person name="Kalapos B."/>
            <person name="Nelson D.R."/>
            <person name="Li P."/>
            <person name="You F.M."/>
            <person name="Luo M.C."/>
            <person name="Dvorak J."/>
        </authorList>
    </citation>
    <scope>NUCLEOTIDE SEQUENCE [LARGE SCALE GENOMIC DNA]</scope>
    <source>
        <strain evidence="1">cv. AL8/78</strain>
    </source>
</reference>
<reference evidence="1" key="3">
    <citation type="journal article" date="2017" name="Nature">
        <title>Genome sequence of the progenitor of the wheat D genome Aegilops tauschii.</title>
        <authorList>
            <person name="Luo M.C."/>
            <person name="Gu Y.Q."/>
            <person name="Puiu D."/>
            <person name="Wang H."/>
            <person name="Twardziok S.O."/>
            <person name="Deal K.R."/>
            <person name="Huo N."/>
            <person name="Zhu T."/>
            <person name="Wang L."/>
            <person name="Wang Y."/>
            <person name="McGuire P.E."/>
            <person name="Liu S."/>
            <person name="Long H."/>
            <person name="Ramasamy R.K."/>
            <person name="Rodriguez J.C."/>
            <person name="Van S.L."/>
            <person name="Yuan L."/>
            <person name="Wang Z."/>
            <person name="Xia Z."/>
            <person name="Xiao L."/>
            <person name="Anderson O.D."/>
            <person name="Ouyang S."/>
            <person name="Liang Y."/>
            <person name="Zimin A.V."/>
            <person name="Pertea G."/>
            <person name="Qi P."/>
            <person name="Bennetzen J.L."/>
            <person name="Dai X."/>
            <person name="Dawson M.W."/>
            <person name="Muller H.G."/>
            <person name="Kugler K."/>
            <person name="Rivarola-Duarte L."/>
            <person name="Spannagl M."/>
            <person name="Mayer K.F.X."/>
            <person name="Lu F.H."/>
            <person name="Bevan M.W."/>
            <person name="Leroy P."/>
            <person name="Li P."/>
            <person name="You F.M."/>
            <person name="Sun Q."/>
            <person name="Liu Z."/>
            <person name="Lyons E."/>
            <person name="Wicker T."/>
            <person name="Salzberg S.L."/>
            <person name="Devos K.M."/>
            <person name="Dvorak J."/>
        </authorList>
    </citation>
    <scope>NUCLEOTIDE SEQUENCE [LARGE SCALE GENOMIC DNA]</scope>
    <source>
        <strain evidence="1">cv. AL8/78</strain>
    </source>
</reference>